<dbReference type="PANTHER" id="PTHR22600">
    <property type="entry name" value="BETA-HEXOSAMINIDASE"/>
    <property type="match status" value="1"/>
</dbReference>
<feature type="active site" description="Proton donor" evidence="6">
    <location>
        <position position="341"/>
    </location>
</feature>
<dbReference type="PANTHER" id="PTHR22600:SF57">
    <property type="entry name" value="BETA-N-ACETYLHEXOSAMINIDASE"/>
    <property type="match status" value="1"/>
</dbReference>
<dbReference type="InterPro" id="IPR015882">
    <property type="entry name" value="HEX_bac_N"/>
</dbReference>
<evidence type="ECO:0000256" key="6">
    <source>
        <dbReference type="PIRSR" id="PIRSR625705-1"/>
    </source>
</evidence>
<dbReference type="SUPFAM" id="SSF55545">
    <property type="entry name" value="beta-N-acetylhexosaminidase-like domain"/>
    <property type="match status" value="1"/>
</dbReference>
<feature type="domain" description="Glycoside hydrolase family 20 catalytic" evidence="8">
    <location>
        <begin position="163"/>
        <end position="497"/>
    </location>
</feature>
<feature type="domain" description="Beta-hexosaminidase bacterial type N-terminal" evidence="9">
    <location>
        <begin position="25"/>
        <end position="159"/>
    </location>
</feature>
<dbReference type="Pfam" id="PF02838">
    <property type="entry name" value="Glyco_hydro_20b"/>
    <property type="match status" value="1"/>
</dbReference>
<dbReference type="EMBL" id="VLLI01000014">
    <property type="protein sequence ID" value="TWI95847.1"/>
    <property type="molecule type" value="Genomic_DNA"/>
</dbReference>
<dbReference type="GO" id="GO:0005975">
    <property type="term" value="P:carbohydrate metabolic process"/>
    <property type="evidence" value="ECO:0007669"/>
    <property type="project" value="InterPro"/>
</dbReference>
<protein>
    <recommendedName>
        <fullName evidence="3">beta-N-acetylhexosaminidase</fullName>
        <ecNumber evidence="3">3.2.1.52</ecNumber>
    </recommendedName>
</protein>
<keyword evidence="7" id="KW-0732">Signal</keyword>
<evidence type="ECO:0000256" key="2">
    <source>
        <dbReference type="ARBA" id="ARBA00006285"/>
    </source>
</evidence>
<evidence type="ECO:0000256" key="4">
    <source>
        <dbReference type="ARBA" id="ARBA00022801"/>
    </source>
</evidence>
<gene>
    <name evidence="10" type="ORF">JN11_04122</name>
</gene>
<comment type="similarity">
    <text evidence="2">Belongs to the glycosyl hydrolase 20 family.</text>
</comment>
<evidence type="ECO:0000256" key="7">
    <source>
        <dbReference type="SAM" id="SignalP"/>
    </source>
</evidence>
<keyword evidence="11" id="KW-1185">Reference proteome</keyword>
<dbReference type="InterPro" id="IPR029018">
    <property type="entry name" value="Hex-like_dom2"/>
</dbReference>
<comment type="caution">
    <text evidence="10">The sequence shown here is derived from an EMBL/GenBank/DDBJ whole genome shotgun (WGS) entry which is preliminary data.</text>
</comment>
<dbReference type="SUPFAM" id="SSF51445">
    <property type="entry name" value="(Trans)glycosidases"/>
    <property type="match status" value="1"/>
</dbReference>
<dbReference type="Proteomes" id="UP000317010">
    <property type="component" value="Unassembled WGS sequence"/>
</dbReference>
<dbReference type="Gene3D" id="3.30.379.10">
    <property type="entry name" value="Chitobiase/beta-hexosaminidase domain 2-like"/>
    <property type="match status" value="1"/>
</dbReference>
<feature type="signal peptide" evidence="7">
    <location>
        <begin position="1"/>
        <end position="19"/>
    </location>
</feature>
<comment type="catalytic activity">
    <reaction evidence="1">
        <text>Hydrolysis of terminal non-reducing N-acetyl-D-hexosamine residues in N-acetyl-beta-D-hexosaminides.</text>
        <dbReference type="EC" id="3.2.1.52"/>
    </reaction>
</comment>
<proteinExistence type="inferred from homology"/>
<sequence length="715" mass="80444">MKKITILLALAFFAFAASGQQLNTLNLMPVPKQIEPGLGEFRISSQFTVSIQAITTDTILYRAVNRAYQTLNRKTGLVFGQKYIGAADTMSTAPLKVISLAQSVPGTEVDEHYSLVVTENNIVLRAPNTIGILHGLQTLIQLLGKDDKGYYLSCVSIDDSPRFKWRGLMIDAARHFISVEEIKRNIDAMAAVKMNVLHWHLTDDEGFRVESKLFPLLQRNGSNGDYYTQEQLKEVVAYARDRGIIVVPEFDMPGHSQSWFAAYPELASQPGPYRPGSRMQWQNEHPNPNAPKSTSIADIIANMISPTFDPTNEKVYVFLDKFIGEMTRIFPSGYMHIGADENNGMAWKLNPAIMDWMKAHNMQTTDELQRYYVQRVYNILKKHSRRMIGWEEIFYDKLPKDAIVHKWIPDDNSMIKSYGKPEDFTAHGNLALVSAGFYTDVFMPAYIHYNNPSLAGANDPGILGGEAAQWTELADNENIDGRIWPRAGAIAERLWSPAAVNDVDDMYRRMFVLSSELDEQGLPHISNYERALRRLAGNMPIEQLEILTDVLTPVKGYRKLMSEMFKGPQASFQTTPLTSVSDIVFVDSETKRKFRALVKLYLEKHDKDAVNNIRAYLLAWQQNDSALEPLFAGNKRLVEVQEHSANLSAAAVIGLEALDRADKMLPVDADWVQKKSDELGTYEKSHNDTEIAVIPEIAALVTGHLAAEPASYPTF</sequence>
<name>A0A562TQJ6_9SPHI</name>
<organism evidence="10 11">
    <name type="scientific">Mucilaginibacter frigoritolerans</name>
    <dbReference type="NCBI Taxonomy" id="652788"/>
    <lineage>
        <taxon>Bacteria</taxon>
        <taxon>Pseudomonadati</taxon>
        <taxon>Bacteroidota</taxon>
        <taxon>Sphingobacteriia</taxon>
        <taxon>Sphingobacteriales</taxon>
        <taxon>Sphingobacteriaceae</taxon>
        <taxon>Mucilaginibacter</taxon>
    </lineage>
</organism>
<dbReference type="GO" id="GO:0004563">
    <property type="term" value="F:beta-N-acetylhexosaminidase activity"/>
    <property type="evidence" value="ECO:0007669"/>
    <property type="project" value="UniProtKB-EC"/>
</dbReference>
<evidence type="ECO:0000259" key="8">
    <source>
        <dbReference type="Pfam" id="PF00728"/>
    </source>
</evidence>
<dbReference type="PRINTS" id="PR00738">
    <property type="entry name" value="GLHYDRLASE20"/>
</dbReference>
<dbReference type="GO" id="GO:0016020">
    <property type="term" value="C:membrane"/>
    <property type="evidence" value="ECO:0007669"/>
    <property type="project" value="TreeGrafter"/>
</dbReference>
<dbReference type="Gene3D" id="3.20.20.80">
    <property type="entry name" value="Glycosidases"/>
    <property type="match status" value="1"/>
</dbReference>
<evidence type="ECO:0000313" key="10">
    <source>
        <dbReference type="EMBL" id="TWI95847.1"/>
    </source>
</evidence>
<evidence type="ECO:0000256" key="3">
    <source>
        <dbReference type="ARBA" id="ARBA00012663"/>
    </source>
</evidence>
<dbReference type="EC" id="3.2.1.52" evidence="3"/>
<dbReference type="Pfam" id="PF00728">
    <property type="entry name" value="Glyco_hydro_20"/>
    <property type="match status" value="1"/>
</dbReference>
<accession>A0A562TQJ6</accession>
<keyword evidence="4" id="KW-0378">Hydrolase</keyword>
<dbReference type="OrthoDB" id="9763537at2"/>
<dbReference type="InterPro" id="IPR017853">
    <property type="entry name" value="GH"/>
</dbReference>
<evidence type="ECO:0000256" key="5">
    <source>
        <dbReference type="ARBA" id="ARBA00023295"/>
    </source>
</evidence>
<evidence type="ECO:0000256" key="1">
    <source>
        <dbReference type="ARBA" id="ARBA00001231"/>
    </source>
</evidence>
<dbReference type="GO" id="GO:0030203">
    <property type="term" value="P:glycosaminoglycan metabolic process"/>
    <property type="evidence" value="ECO:0007669"/>
    <property type="project" value="TreeGrafter"/>
</dbReference>
<evidence type="ECO:0000313" key="11">
    <source>
        <dbReference type="Proteomes" id="UP000317010"/>
    </source>
</evidence>
<dbReference type="RefSeq" id="WP_144915538.1">
    <property type="nucleotide sequence ID" value="NZ_VLLI01000014.1"/>
</dbReference>
<reference evidence="10 11" key="1">
    <citation type="submission" date="2019-07" db="EMBL/GenBank/DDBJ databases">
        <title>Genomic Encyclopedia of Archaeal and Bacterial Type Strains, Phase II (KMG-II): from individual species to whole genera.</title>
        <authorList>
            <person name="Goeker M."/>
        </authorList>
    </citation>
    <scope>NUCLEOTIDE SEQUENCE [LARGE SCALE GENOMIC DNA]</scope>
    <source>
        <strain evidence="10 11">ATCC BAA-1854</strain>
    </source>
</reference>
<dbReference type="InterPro" id="IPR025705">
    <property type="entry name" value="Beta_hexosaminidase_sua/sub"/>
</dbReference>
<dbReference type="InterPro" id="IPR015883">
    <property type="entry name" value="Glyco_hydro_20_cat"/>
</dbReference>
<feature type="chain" id="PRO_5022096529" description="beta-N-acetylhexosaminidase" evidence="7">
    <location>
        <begin position="20"/>
        <end position="715"/>
    </location>
</feature>
<keyword evidence="5" id="KW-0326">Glycosidase</keyword>
<dbReference type="AlphaFoldDB" id="A0A562TQJ6"/>
<evidence type="ECO:0000259" key="9">
    <source>
        <dbReference type="Pfam" id="PF02838"/>
    </source>
</evidence>